<organism evidence="1 2">
    <name type="scientific">Mycoplasmopsis edwardii</name>
    <dbReference type="NCBI Taxonomy" id="53558"/>
    <lineage>
        <taxon>Bacteria</taxon>
        <taxon>Bacillati</taxon>
        <taxon>Mycoplasmatota</taxon>
        <taxon>Mycoplasmoidales</taxon>
        <taxon>Metamycoplasmataceae</taxon>
        <taxon>Mycoplasmopsis</taxon>
    </lineage>
</organism>
<dbReference type="AlphaFoldDB" id="A0A3B0PIQ0"/>
<accession>A0A3B0PIQ0</accession>
<evidence type="ECO:0000313" key="2">
    <source>
        <dbReference type="Proteomes" id="UP000257559"/>
    </source>
</evidence>
<gene>
    <name evidence="1" type="ORF">NCTC10132_00497</name>
</gene>
<dbReference type="KEGG" id="medw:NCTC10132_00497"/>
<protein>
    <submittedName>
        <fullName evidence="1">Uncharacterized protein</fullName>
    </submittedName>
</protein>
<keyword evidence="2" id="KW-1185">Reference proteome</keyword>
<sequence length="162" mass="19842">MIFVINKDITKDIKNDIYNTFVEYTNIYPTSKIIPVIWFYNDFSNENKQVAEEIKQEIYNEYKLKTKYTDTKNIFISVFINRFAQDEKDNYFAQIKDYYQDVFNNIQNIENDKLFKNLISKLKNFEDKFDLEKFVKATYKELNDKYLSDNYEIIFNYIKQNF</sequence>
<dbReference type="EMBL" id="LS991951">
    <property type="protein sequence ID" value="SYV97138.1"/>
    <property type="molecule type" value="Genomic_DNA"/>
</dbReference>
<reference evidence="2" key="1">
    <citation type="submission" date="2018-06" db="EMBL/GenBank/DDBJ databases">
        <authorList>
            <consortium name="Pathogen Informatics"/>
        </authorList>
    </citation>
    <scope>NUCLEOTIDE SEQUENCE [LARGE SCALE GENOMIC DNA]</scope>
    <source>
        <strain evidence="2">NCTC10132</strain>
    </source>
</reference>
<dbReference type="Proteomes" id="UP000257559">
    <property type="component" value="Chromosome"/>
</dbReference>
<evidence type="ECO:0000313" key="1">
    <source>
        <dbReference type="EMBL" id="SYV97138.1"/>
    </source>
</evidence>
<name>A0A3B0PIQ0_9BACT</name>
<proteinExistence type="predicted"/>